<dbReference type="PANTHER" id="PTHR24178">
    <property type="entry name" value="MOLTING PROTEIN MLT-4"/>
    <property type="match status" value="1"/>
</dbReference>
<sequence length="569" mass="62979">MPAPSPDSESPYREFIQASERRIEDEDPPYIPMTMTDQDGSVLCETENFDLLAKIICRDDVTALENYLAIAPLFIEEVDELPCYYSFFYIAVSSGSLGALKMLLHHYLTVIKPGKRLSFKQRGFVLLNEAARRAHIDIVQFLLDNQPLFSDIQERDPQGCTAILAAADFYSTRYKEAFDWQPSIERSTAVMELLLDRGACASDVVLAGAGYKQSTIVDTVLTLAVQWAGSGIIKRLVDEGADIHAKVTKDSFHLGLFNQDGDIDEVRAIHMASFHANSIALDTLHSYLGAGANNLDTASFRDSRGSIPLHWAARNQLRKQAHTVSRSELQGRVDNITTTINLLLDIDPPTVNYQDKDGNTALHYAIHYFPENGELYSAIFKLLCQKGADASIRNSSGQTPLYNLFDLDDLYIPDDTEAMSILLAHGATVNDTDHSGNTVLHHAARNLRNLSVISFLLNEGADGTAQNLKQDTPLHIAASAEFMPNVPSNRAAEKVDAQNRILSRLAAGGEIELPDLMSVPNSEGKTPQQLLNAKREKWNEIDRKLDQQQECMGRGMGRGTGRGRGRGMR</sequence>
<dbReference type="EMBL" id="JAADJF010000481">
    <property type="protein sequence ID" value="KAF4416168.1"/>
    <property type="molecule type" value="Genomic_DNA"/>
</dbReference>
<dbReference type="PANTHER" id="PTHR24178:SF9">
    <property type="entry name" value="ANK_REP_REGION DOMAIN-CONTAINING PROTEIN"/>
    <property type="match status" value="1"/>
</dbReference>
<dbReference type="SUPFAM" id="SSF48403">
    <property type="entry name" value="Ankyrin repeat"/>
    <property type="match status" value="1"/>
</dbReference>
<reference evidence="4 5" key="1">
    <citation type="submission" date="2020-01" db="EMBL/GenBank/DDBJ databases">
        <title>Identification and distribution of gene clusters putatively required for synthesis of sphingolipid metabolism inhibitors in phylogenetically diverse species of the filamentous fungus Fusarium.</title>
        <authorList>
            <person name="Kim H.-S."/>
            <person name="Busman M."/>
            <person name="Brown D.W."/>
            <person name="Divon H."/>
            <person name="Uhlig S."/>
            <person name="Proctor R.H."/>
        </authorList>
    </citation>
    <scope>NUCLEOTIDE SEQUENCE [LARGE SCALE GENOMIC DNA]</scope>
    <source>
        <strain evidence="4 5">NRRL 13308</strain>
    </source>
</reference>
<keyword evidence="2 3" id="KW-0040">ANK repeat</keyword>
<dbReference type="AlphaFoldDB" id="A0A8H4ND88"/>
<dbReference type="PROSITE" id="PS50088">
    <property type="entry name" value="ANK_REPEAT"/>
    <property type="match status" value="2"/>
</dbReference>
<dbReference type="Pfam" id="PF12796">
    <property type="entry name" value="Ank_2"/>
    <property type="match status" value="1"/>
</dbReference>
<name>A0A8H4ND88_9HYPO</name>
<evidence type="ECO:0000256" key="2">
    <source>
        <dbReference type="ARBA" id="ARBA00023043"/>
    </source>
</evidence>
<evidence type="ECO:0000256" key="1">
    <source>
        <dbReference type="ARBA" id="ARBA00022737"/>
    </source>
</evidence>
<feature type="repeat" description="ANK" evidence="3">
    <location>
        <begin position="357"/>
        <end position="395"/>
    </location>
</feature>
<dbReference type="Gene3D" id="1.25.40.20">
    <property type="entry name" value="Ankyrin repeat-containing domain"/>
    <property type="match status" value="3"/>
</dbReference>
<proteinExistence type="predicted"/>
<dbReference type="Proteomes" id="UP000536711">
    <property type="component" value="Unassembled WGS sequence"/>
</dbReference>
<protein>
    <submittedName>
        <fullName evidence="4">Ankyrin</fullName>
    </submittedName>
</protein>
<comment type="caution">
    <text evidence="4">The sequence shown here is derived from an EMBL/GenBank/DDBJ whole genome shotgun (WGS) entry which is preliminary data.</text>
</comment>
<dbReference type="OrthoDB" id="823504at2759"/>
<gene>
    <name evidence="4" type="ORF">FACUT_12823</name>
</gene>
<dbReference type="InterPro" id="IPR036770">
    <property type="entry name" value="Ankyrin_rpt-contain_sf"/>
</dbReference>
<evidence type="ECO:0000313" key="4">
    <source>
        <dbReference type="EMBL" id="KAF4416168.1"/>
    </source>
</evidence>
<evidence type="ECO:0000313" key="5">
    <source>
        <dbReference type="Proteomes" id="UP000536711"/>
    </source>
</evidence>
<keyword evidence="5" id="KW-1185">Reference proteome</keyword>
<accession>A0A8H4ND88</accession>
<keyword evidence="1" id="KW-0677">Repeat</keyword>
<organism evidence="4 5">
    <name type="scientific">Fusarium acutatum</name>
    <dbReference type="NCBI Taxonomy" id="78861"/>
    <lineage>
        <taxon>Eukaryota</taxon>
        <taxon>Fungi</taxon>
        <taxon>Dikarya</taxon>
        <taxon>Ascomycota</taxon>
        <taxon>Pezizomycotina</taxon>
        <taxon>Sordariomycetes</taxon>
        <taxon>Hypocreomycetidae</taxon>
        <taxon>Hypocreales</taxon>
        <taxon>Nectriaceae</taxon>
        <taxon>Fusarium</taxon>
        <taxon>Fusarium fujikuroi species complex</taxon>
    </lineage>
</organism>
<dbReference type="PROSITE" id="PS50297">
    <property type="entry name" value="ANK_REP_REGION"/>
    <property type="match status" value="1"/>
</dbReference>
<feature type="repeat" description="ANK" evidence="3">
    <location>
        <begin position="435"/>
        <end position="468"/>
    </location>
</feature>
<dbReference type="InterPro" id="IPR002110">
    <property type="entry name" value="Ankyrin_rpt"/>
</dbReference>
<dbReference type="SMART" id="SM00248">
    <property type="entry name" value="ANK"/>
    <property type="match status" value="9"/>
</dbReference>
<evidence type="ECO:0000256" key="3">
    <source>
        <dbReference type="PROSITE-ProRule" id="PRU00023"/>
    </source>
</evidence>